<dbReference type="Pfam" id="PF00328">
    <property type="entry name" value="His_Phos_2"/>
    <property type="match status" value="1"/>
</dbReference>
<evidence type="ECO:0000256" key="10">
    <source>
        <dbReference type="ARBA" id="ARBA00034629"/>
    </source>
</evidence>
<comment type="similarity">
    <text evidence="2">Belongs to the histidine acid phosphatase family. VIP1 subfamily.</text>
</comment>
<keyword evidence="5" id="KW-0808">Transferase</keyword>
<dbReference type="GO" id="GO:0032958">
    <property type="term" value="P:inositol phosphate biosynthetic process"/>
    <property type="evidence" value="ECO:0007669"/>
    <property type="project" value="TreeGrafter"/>
</dbReference>
<name>A0A0N4XIU7_NIPBR</name>
<dbReference type="EC" id="2.7.4.24" evidence="3"/>
<dbReference type="AlphaFoldDB" id="A0A0N4XIU7"/>
<evidence type="ECO:0000256" key="4">
    <source>
        <dbReference type="ARBA" id="ARBA00022490"/>
    </source>
</evidence>
<dbReference type="GO" id="GO:0006020">
    <property type="term" value="P:inositol metabolic process"/>
    <property type="evidence" value="ECO:0007669"/>
    <property type="project" value="TreeGrafter"/>
</dbReference>
<keyword evidence="4" id="KW-0963">Cytoplasm</keyword>
<evidence type="ECO:0000256" key="1">
    <source>
        <dbReference type="ARBA" id="ARBA00004496"/>
    </source>
</evidence>
<dbReference type="GO" id="GO:0005829">
    <property type="term" value="C:cytosol"/>
    <property type="evidence" value="ECO:0007669"/>
    <property type="project" value="TreeGrafter"/>
</dbReference>
<dbReference type="GO" id="GO:0005524">
    <property type="term" value="F:ATP binding"/>
    <property type="evidence" value="ECO:0007669"/>
    <property type="project" value="UniProtKB-KW"/>
</dbReference>
<dbReference type="PANTHER" id="PTHR12750">
    <property type="entry name" value="DIPHOSPHOINOSITOL PENTAKISPHOSPHATE KINASE"/>
    <property type="match status" value="1"/>
</dbReference>
<dbReference type="InterPro" id="IPR029033">
    <property type="entry name" value="His_PPase_superfam"/>
</dbReference>
<evidence type="ECO:0000256" key="2">
    <source>
        <dbReference type="ARBA" id="ARBA00005609"/>
    </source>
</evidence>
<comment type="catalytic activity">
    <reaction evidence="10">
        <text>1D-myo-inositol hexakisphosphate + ATP = 1-diphospho-1D-myo-inositol 2,3,4,5,6-pentakisphosphate + ADP</text>
        <dbReference type="Rhea" id="RHEA:37459"/>
        <dbReference type="ChEBI" id="CHEBI:30616"/>
        <dbReference type="ChEBI" id="CHEBI:58130"/>
        <dbReference type="ChEBI" id="CHEBI:74946"/>
        <dbReference type="ChEBI" id="CHEBI:456216"/>
        <dbReference type="EC" id="2.7.4.24"/>
    </reaction>
    <physiologicalReaction direction="left-to-right" evidence="10">
        <dbReference type="Rhea" id="RHEA:37460"/>
    </physiologicalReaction>
</comment>
<protein>
    <recommendedName>
        <fullName evidence="3">diphosphoinositol-pentakisphosphate 1-kinase</fullName>
        <ecNumber evidence="3">2.7.4.24</ecNumber>
    </recommendedName>
</protein>
<dbReference type="WBParaSite" id="NBR_0000244901-mRNA-1">
    <property type="protein sequence ID" value="NBR_0000244901-mRNA-1"/>
    <property type="gene ID" value="NBR_0000244901"/>
</dbReference>
<comment type="catalytic activity">
    <reaction evidence="9">
        <text>5-diphospho-1D-myo-inositol 1,2,3,4,6-pentakisphosphate + ATP + H(+) = 1,5-bis(diphospho)-1D-myo-inositol 2,3,4,6-tetrakisphosphate + ADP</text>
        <dbReference type="Rhea" id="RHEA:10276"/>
        <dbReference type="ChEBI" id="CHEBI:15378"/>
        <dbReference type="ChEBI" id="CHEBI:30616"/>
        <dbReference type="ChEBI" id="CHEBI:58628"/>
        <dbReference type="ChEBI" id="CHEBI:77983"/>
        <dbReference type="ChEBI" id="CHEBI:456216"/>
        <dbReference type="EC" id="2.7.4.24"/>
    </reaction>
    <physiologicalReaction direction="left-to-right" evidence="9">
        <dbReference type="Rhea" id="RHEA:10277"/>
    </physiologicalReaction>
</comment>
<dbReference type="InterPro" id="IPR037446">
    <property type="entry name" value="His_Pase_VIP1"/>
</dbReference>
<dbReference type="InterPro" id="IPR000560">
    <property type="entry name" value="His_Pase_clade-2"/>
</dbReference>
<dbReference type="STRING" id="27835.A0A0N4XIU7"/>
<evidence type="ECO:0000256" key="7">
    <source>
        <dbReference type="ARBA" id="ARBA00022777"/>
    </source>
</evidence>
<dbReference type="Proteomes" id="UP000271162">
    <property type="component" value="Unassembled WGS sequence"/>
</dbReference>
<dbReference type="SUPFAM" id="SSF53254">
    <property type="entry name" value="Phosphoglycerate mutase-like"/>
    <property type="match status" value="1"/>
</dbReference>
<evidence type="ECO:0000256" key="8">
    <source>
        <dbReference type="ARBA" id="ARBA00022840"/>
    </source>
</evidence>
<comment type="subcellular location">
    <subcellularLocation>
        <location evidence="1">Cytoplasm</location>
    </subcellularLocation>
</comment>
<dbReference type="GO" id="GO:0016791">
    <property type="term" value="F:phosphatase activity"/>
    <property type="evidence" value="ECO:0007669"/>
    <property type="project" value="UniProtKB-ARBA"/>
</dbReference>
<sequence length="109" mass="12339">MSRVNDRYWKSILYGHFSGINRKVQLKYLKAREFRSGDNDEAQQQGPALMLILKWGGELTTAGNLQAEALGKLFRTLYPGIRRADGKSSPEDTQVCFRSGDTSNLSLWL</sequence>
<evidence type="ECO:0000313" key="12">
    <source>
        <dbReference type="Proteomes" id="UP000271162"/>
    </source>
</evidence>
<organism evidence="13">
    <name type="scientific">Nippostrongylus brasiliensis</name>
    <name type="common">Rat hookworm</name>
    <dbReference type="NCBI Taxonomy" id="27835"/>
    <lineage>
        <taxon>Eukaryota</taxon>
        <taxon>Metazoa</taxon>
        <taxon>Ecdysozoa</taxon>
        <taxon>Nematoda</taxon>
        <taxon>Chromadorea</taxon>
        <taxon>Rhabditida</taxon>
        <taxon>Rhabditina</taxon>
        <taxon>Rhabditomorpha</taxon>
        <taxon>Strongyloidea</taxon>
        <taxon>Heligmosomidae</taxon>
        <taxon>Nippostrongylus</taxon>
    </lineage>
</organism>
<keyword evidence="7" id="KW-0418">Kinase</keyword>
<evidence type="ECO:0000256" key="3">
    <source>
        <dbReference type="ARBA" id="ARBA00012893"/>
    </source>
</evidence>
<evidence type="ECO:0000256" key="9">
    <source>
        <dbReference type="ARBA" id="ARBA00033696"/>
    </source>
</evidence>
<evidence type="ECO:0000313" key="13">
    <source>
        <dbReference type="WBParaSite" id="NBR_0000244901-mRNA-1"/>
    </source>
</evidence>
<dbReference type="GO" id="GO:0000828">
    <property type="term" value="F:inositol hexakisphosphate kinase activity"/>
    <property type="evidence" value="ECO:0007669"/>
    <property type="project" value="UniProtKB-ARBA"/>
</dbReference>
<accession>A0A0N4XIU7</accession>
<evidence type="ECO:0000256" key="6">
    <source>
        <dbReference type="ARBA" id="ARBA00022741"/>
    </source>
</evidence>
<keyword evidence="6" id="KW-0547">Nucleotide-binding</keyword>
<dbReference type="PANTHER" id="PTHR12750:SF9">
    <property type="entry name" value="INOSITOL HEXAKISPHOSPHATE AND DIPHOSPHOINOSITOL-PENTAKISPHOSPHATE KINASE"/>
    <property type="match status" value="1"/>
</dbReference>
<reference evidence="11 12" key="2">
    <citation type="submission" date="2018-11" db="EMBL/GenBank/DDBJ databases">
        <authorList>
            <consortium name="Pathogen Informatics"/>
        </authorList>
    </citation>
    <scope>NUCLEOTIDE SEQUENCE [LARGE SCALE GENOMIC DNA]</scope>
</reference>
<proteinExistence type="inferred from homology"/>
<dbReference type="EMBL" id="UYSL01002802">
    <property type="protein sequence ID" value="VDL66039.1"/>
    <property type="molecule type" value="Genomic_DNA"/>
</dbReference>
<keyword evidence="12" id="KW-1185">Reference proteome</keyword>
<dbReference type="GO" id="GO:0033857">
    <property type="term" value="F:5-diphosphoinositol pentakisphosphate 1-kinase activity"/>
    <property type="evidence" value="ECO:0007669"/>
    <property type="project" value="TreeGrafter"/>
</dbReference>
<gene>
    <name evidence="11" type="ORF">NBR_LOCUS2450</name>
</gene>
<reference evidence="13" key="1">
    <citation type="submission" date="2017-02" db="UniProtKB">
        <authorList>
            <consortium name="WormBaseParasite"/>
        </authorList>
    </citation>
    <scope>IDENTIFICATION</scope>
</reference>
<keyword evidence="8" id="KW-0067">ATP-binding</keyword>
<evidence type="ECO:0000256" key="5">
    <source>
        <dbReference type="ARBA" id="ARBA00022679"/>
    </source>
</evidence>
<evidence type="ECO:0000313" key="11">
    <source>
        <dbReference type="EMBL" id="VDL66039.1"/>
    </source>
</evidence>